<organism evidence="2 3">
    <name type="scientific">Cymbomonas tetramitiformis</name>
    <dbReference type="NCBI Taxonomy" id="36881"/>
    <lineage>
        <taxon>Eukaryota</taxon>
        <taxon>Viridiplantae</taxon>
        <taxon>Chlorophyta</taxon>
        <taxon>Pyramimonadophyceae</taxon>
        <taxon>Pyramimonadales</taxon>
        <taxon>Pyramimonadaceae</taxon>
        <taxon>Cymbomonas</taxon>
    </lineage>
</organism>
<evidence type="ECO:0000256" key="1">
    <source>
        <dbReference type="SAM" id="MobiDB-lite"/>
    </source>
</evidence>
<dbReference type="Proteomes" id="UP001190700">
    <property type="component" value="Unassembled WGS sequence"/>
</dbReference>
<proteinExistence type="predicted"/>
<reference evidence="2 3" key="1">
    <citation type="journal article" date="2015" name="Genome Biol. Evol.">
        <title>Comparative Genomics of a Bacterivorous Green Alga Reveals Evolutionary Causalities and Consequences of Phago-Mixotrophic Mode of Nutrition.</title>
        <authorList>
            <person name="Burns J.A."/>
            <person name="Paasch A."/>
            <person name="Narechania A."/>
            <person name="Kim E."/>
        </authorList>
    </citation>
    <scope>NUCLEOTIDE SEQUENCE [LARGE SCALE GENOMIC DNA]</scope>
    <source>
        <strain evidence="2 3">PLY_AMNH</strain>
    </source>
</reference>
<feature type="region of interest" description="Disordered" evidence="1">
    <location>
        <begin position="35"/>
        <end position="69"/>
    </location>
</feature>
<evidence type="ECO:0000313" key="3">
    <source>
        <dbReference type="Proteomes" id="UP001190700"/>
    </source>
</evidence>
<dbReference type="EMBL" id="LGRX02022712">
    <property type="protein sequence ID" value="KAK3255342.1"/>
    <property type="molecule type" value="Genomic_DNA"/>
</dbReference>
<accession>A0AAE0F953</accession>
<sequence>MSEGSYRYLESQGLEDLAVQNMEWVENLFETAPGFAHQHTPTRADSPRDRSSSHVGETPWAGGNSDEELEISNEVKVKFEDYSPSTPRGLDLQMAYEQKQGQELRALLEDFDRRVFADSVEPQPQAGIPSQRQVEGRAQRIRPDRQTTRPVEVQVAEWAAAFPHLRVCGRKVSASFPRVSHSKPHKKCA</sequence>
<name>A0AAE0F953_9CHLO</name>
<gene>
    <name evidence="2" type="ORF">CYMTET_35472</name>
</gene>
<feature type="region of interest" description="Disordered" evidence="1">
    <location>
        <begin position="123"/>
        <end position="148"/>
    </location>
</feature>
<evidence type="ECO:0000313" key="2">
    <source>
        <dbReference type="EMBL" id="KAK3255342.1"/>
    </source>
</evidence>
<comment type="caution">
    <text evidence="2">The sequence shown here is derived from an EMBL/GenBank/DDBJ whole genome shotgun (WGS) entry which is preliminary data.</text>
</comment>
<feature type="compositionally biased region" description="Basic and acidic residues" evidence="1">
    <location>
        <begin position="134"/>
        <end position="147"/>
    </location>
</feature>
<dbReference type="AlphaFoldDB" id="A0AAE0F953"/>
<keyword evidence="3" id="KW-1185">Reference proteome</keyword>
<protein>
    <submittedName>
        <fullName evidence="2">Uncharacterized protein</fullName>
    </submittedName>
</protein>